<feature type="non-terminal residue" evidence="2">
    <location>
        <position position="1"/>
    </location>
</feature>
<dbReference type="EMBL" id="CAJNIZ010021259">
    <property type="protein sequence ID" value="CAE7450188.1"/>
    <property type="molecule type" value="Genomic_DNA"/>
</dbReference>
<dbReference type="Gene3D" id="3.90.320.10">
    <property type="match status" value="1"/>
</dbReference>
<name>A0A812RSP9_SYMPI</name>
<reference evidence="2" key="1">
    <citation type="submission" date="2021-02" db="EMBL/GenBank/DDBJ databases">
        <authorList>
            <person name="Dougan E. K."/>
            <person name="Rhodes N."/>
            <person name="Thang M."/>
            <person name="Chan C."/>
        </authorList>
    </citation>
    <scope>NUCLEOTIDE SEQUENCE</scope>
</reference>
<dbReference type="SUPFAM" id="SSF52980">
    <property type="entry name" value="Restriction endonuclease-like"/>
    <property type="match status" value="1"/>
</dbReference>
<dbReference type="Proteomes" id="UP000649617">
    <property type="component" value="Unassembled WGS sequence"/>
</dbReference>
<evidence type="ECO:0000313" key="3">
    <source>
        <dbReference type="Proteomes" id="UP000649617"/>
    </source>
</evidence>
<organism evidence="2 3">
    <name type="scientific">Symbiodinium pilosum</name>
    <name type="common">Dinoflagellate</name>
    <dbReference type="NCBI Taxonomy" id="2952"/>
    <lineage>
        <taxon>Eukaryota</taxon>
        <taxon>Sar</taxon>
        <taxon>Alveolata</taxon>
        <taxon>Dinophyceae</taxon>
        <taxon>Suessiales</taxon>
        <taxon>Symbiodiniaceae</taxon>
        <taxon>Symbiodinium</taxon>
    </lineage>
</organism>
<proteinExistence type="predicted"/>
<dbReference type="InterPro" id="IPR011335">
    <property type="entry name" value="Restrct_endonuc-II-like"/>
</dbReference>
<dbReference type="InterPro" id="IPR011604">
    <property type="entry name" value="PDDEXK-like_dom_sf"/>
</dbReference>
<evidence type="ECO:0000256" key="1">
    <source>
        <dbReference type="SAM" id="MobiDB-lite"/>
    </source>
</evidence>
<gene>
    <name evidence="2" type="ORF">SPIL2461_LOCUS11025</name>
</gene>
<dbReference type="GO" id="GO:0006281">
    <property type="term" value="P:DNA repair"/>
    <property type="evidence" value="ECO:0007669"/>
    <property type="project" value="UniProtKB-ARBA"/>
</dbReference>
<comment type="caution">
    <text evidence="2">The sequence shown here is derived from an EMBL/GenBank/DDBJ whole genome shotgun (WGS) entry which is preliminary data.</text>
</comment>
<protein>
    <recommendedName>
        <fullName evidence="4">PD-(D/E)XK endonuclease-like domain-containing protein</fullName>
    </recommendedName>
</protein>
<evidence type="ECO:0008006" key="4">
    <source>
        <dbReference type="Google" id="ProtNLM"/>
    </source>
</evidence>
<feature type="region of interest" description="Disordered" evidence="1">
    <location>
        <begin position="477"/>
        <end position="507"/>
    </location>
</feature>
<accession>A0A812RSP9</accession>
<dbReference type="OrthoDB" id="441221at2759"/>
<keyword evidence="3" id="KW-1185">Reference proteome</keyword>
<sequence>MGLDFRLQSDLVALMREENPSQEEICRVLRESKQDCTDLHCIIDMIMLTEDEVLCLWEKTKQEAANSGTWMHAMLEHHYNGHPIEAGRMRGEFDAATNVIESFGILETYRTEWCIYATEEDLAGSIDLVLRDPVSNMLYLVDWKRSEKLQDKYQSFGKYMKPPLQHTGDCQGEHYRLQLNIYKWILEKYYGVQVSGLKVVCVHPRYLPDGFVDDVPDMQDTISALMQSRRDSVQAAKVSQLPADPRLADTQPFQVIKTSQASQEDVQDDVQAQLEIMLENDEQDVPEPAMKRRNFPGAKSHALDFRKMMQRCDTIMESTLDVYRPDVCLKPNTILHNTKRLLSEIKSLYPFLSEGIARLILVAVHMTEGMAGDKPMLADSAALTWMIEGQRHMRVHKGFMYIYDDDGCFLPFNGIPPESVLQRVHQFFVYLEGVFRRMKPETSRKADAIAKAVVADLQSFTTEEEYLVSLREATNSKNRTPAYPGRLDEDEDGYEPDDRPRAGKQGKLPELWTTTMAERAWKLSCTIRYELMQTRMISLLVEWCETEDMRSSCVCYNDICFQYDDPGSSLPVKTVKKGPENNCYVRIPHPLLDPVMEANKQRLQLFYERTFWCNIDVYSLHLSEMYGHNHAFFDPNIWHMDEELRKQVESFAKCFILTGQEAPETSKKFHVDLYKKTISADGVMGRKPYGYSTRMFHTVGWTRLEVNRIMQFLGVKNSTFNSMFRRSLVWKAKARFIHKKFLAKYPDHELDGIFEADPSLNKFLTTSQASVAGLRLQWAFECDHNKEDCYQIIEDYCNGGDNYLTEDTMRSACGLPVRQRNLQMEEGLANLLNADADSDAERENKKTAWTCLREALVEHMLDKELEGISFYEFK</sequence>
<dbReference type="AlphaFoldDB" id="A0A812RSP9"/>
<evidence type="ECO:0000313" key="2">
    <source>
        <dbReference type="EMBL" id="CAE7450188.1"/>
    </source>
</evidence>